<dbReference type="Pfam" id="PF12372">
    <property type="entry name" value="Htt_N-HEAT"/>
    <property type="match status" value="2"/>
</dbReference>
<sequence>MELMPTKIPLSFQNHICIENEHDSNNIDNTNSVISSEDPSTRLNTAKTDEDKKNLLNSSENDCYGQLFSITLMCMKSALSLISIQDLSKHLEETLKYFKSTFNVDQIKTIHCTQEFLLNLDQLASVSSSSAQTKSSNNNDWTTDDLSICFTSHINYKQRYEIFIQLKTDLKKYVNTNENDIQAALLDLLVQLLLIRVDYSLLDGDEHFLAQIISQLEIIEQTIAVSGHEPETHALSALKTIVYNLFLVRHKTEHKELEAQRIFIVQTLIKLVRYNKVM</sequence>
<feature type="compositionally biased region" description="Polar residues" evidence="1">
    <location>
        <begin position="28"/>
        <end position="46"/>
    </location>
</feature>
<dbReference type="EMBL" id="CAJOBF010004136">
    <property type="protein sequence ID" value="CAF4125433.1"/>
    <property type="molecule type" value="Genomic_DNA"/>
</dbReference>
<dbReference type="Proteomes" id="UP000663842">
    <property type="component" value="Unassembled WGS sequence"/>
</dbReference>
<comment type="caution">
    <text evidence="2">The sequence shown here is derived from an EMBL/GenBank/DDBJ whole genome shotgun (WGS) entry which is preliminary data.</text>
</comment>
<evidence type="ECO:0000313" key="2">
    <source>
        <dbReference type="EMBL" id="CAF4125433.1"/>
    </source>
</evidence>
<dbReference type="PANTHER" id="PTHR10170:SF10">
    <property type="entry name" value="HUNTINGTIN"/>
    <property type="match status" value="1"/>
</dbReference>
<accession>A0A819WGL5</accession>
<evidence type="ECO:0000256" key="1">
    <source>
        <dbReference type="SAM" id="MobiDB-lite"/>
    </source>
</evidence>
<name>A0A819WGL5_9BILA</name>
<dbReference type="AlphaFoldDB" id="A0A819WGL5"/>
<evidence type="ECO:0000313" key="3">
    <source>
        <dbReference type="Proteomes" id="UP000663842"/>
    </source>
</evidence>
<dbReference type="GO" id="GO:0005737">
    <property type="term" value="C:cytoplasm"/>
    <property type="evidence" value="ECO:0007669"/>
    <property type="project" value="TreeGrafter"/>
</dbReference>
<dbReference type="InterPro" id="IPR028426">
    <property type="entry name" value="Huntingtin_fam"/>
</dbReference>
<protein>
    <submittedName>
        <fullName evidence="2">Uncharacterized protein</fullName>
    </submittedName>
</protein>
<gene>
    <name evidence="2" type="ORF">UXM345_LOCUS23663</name>
</gene>
<dbReference type="PANTHER" id="PTHR10170">
    <property type="entry name" value="HUNTINGTON DISEASE PROTEIN"/>
    <property type="match status" value="1"/>
</dbReference>
<reference evidence="2" key="1">
    <citation type="submission" date="2021-02" db="EMBL/GenBank/DDBJ databases">
        <authorList>
            <person name="Nowell W R."/>
        </authorList>
    </citation>
    <scope>NUCLEOTIDE SEQUENCE</scope>
</reference>
<feature type="region of interest" description="Disordered" evidence="1">
    <location>
        <begin position="28"/>
        <end position="49"/>
    </location>
</feature>
<dbReference type="InterPro" id="IPR024613">
    <property type="entry name" value="Huntingtin_N_HEAT_rpt-2"/>
</dbReference>
<proteinExistence type="predicted"/>
<organism evidence="2 3">
    <name type="scientific">Rotaria magnacalcarata</name>
    <dbReference type="NCBI Taxonomy" id="392030"/>
    <lineage>
        <taxon>Eukaryota</taxon>
        <taxon>Metazoa</taxon>
        <taxon>Spiralia</taxon>
        <taxon>Gnathifera</taxon>
        <taxon>Rotifera</taxon>
        <taxon>Eurotatoria</taxon>
        <taxon>Bdelloidea</taxon>
        <taxon>Philodinida</taxon>
        <taxon>Philodinidae</taxon>
        <taxon>Rotaria</taxon>
    </lineage>
</organism>